<accession>A0A452ZEH2</accession>
<reference evidence="2" key="3">
    <citation type="journal article" date="2017" name="Nature">
        <title>Genome sequence of the progenitor of the wheat D genome Aegilops tauschii.</title>
        <authorList>
            <person name="Luo M.C."/>
            <person name="Gu Y.Q."/>
            <person name="Puiu D."/>
            <person name="Wang H."/>
            <person name="Twardziok S.O."/>
            <person name="Deal K.R."/>
            <person name="Huo N."/>
            <person name="Zhu T."/>
            <person name="Wang L."/>
            <person name="Wang Y."/>
            <person name="McGuire P.E."/>
            <person name="Liu S."/>
            <person name="Long H."/>
            <person name="Ramasamy R.K."/>
            <person name="Rodriguez J.C."/>
            <person name="Van S.L."/>
            <person name="Yuan L."/>
            <person name="Wang Z."/>
            <person name="Xia Z."/>
            <person name="Xiao L."/>
            <person name="Anderson O.D."/>
            <person name="Ouyang S."/>
            <person name="Liang Y."/>
            <person name="Zimin A.V."/>
            <person name="Pertea G."/>
            <person name="Qi P."/>
            <person name="Bennetzen J.L."/>
            <person name="Dai X."/>
            <person name="Dawson M.W."/>
            <person name="Muller H.G."/>
            <person name="Kugler K."/>
            <person name="Rivarola-Duarte L."/>
            <person name="Spannagl M."/>
            <person name="Mayer K.F.X."/>
            <person name="Lu F.H."/>
            <person name="Bevan M.W."/>
            <person name="Leroy P."/>
            <person name="Li P."/>
            <person name="You F.M."/>
            <person name="Sun Q."/>
            <person name="Liu Z."/>
            <person name="Lyons E."/>
            <person name="Wicker T."/>
            <person name="Salzberg S.L."/>
            <person name="Devos K.M."/>
            <person name="Dvorak J."/>
        </authorList>
    </citation>
    <scope>NUCLEOTIDE SEQUENCE [LARGE SCALE GENOMIC DNA]</scope>
    <source>
        <strain evidence="2">cv. AL8/78</strain>
    </source>
</reference>
<sequence length="144" mass="15921">PPVFSPSVALFFFPSPSSPNLLRRAHSRMQANGSGRRHGSRRRRLSSGGARALRSGCALPLGRSPPIRAGHGPPPPRLQSDLHNFSKQEHRNGCGLLNLTIEYISFLILSEIMFCLHLIIRMTSFLSGLYAKINLSDEVDLFVC</sequence>
<dbReference type="AlphaFoldDB" id="A0A452ZEH2"/>
<evidence type="ECO:0000313" key="3">
    <source>
        <dbReference type="Proteomes" id="UP000015105"/>
    </source>
</evidence>
<protein>
    <submittedName>
        <fullName evidence="2">Uncharacterized protein</fullName>
    </submittedName>
</protein>
<organism evidence="2 3">
    <name type="scientific">Aegilops tauschii subsp. strangulata</name>
    <name type="common">Goatgrass</name>
    <dbReference type="NCBI Taxonomy" id="200361"/>
    <lineage>
        <taxon>Eukaryota</taxon>
        <taxon>Viridiplantae</taxon>
        <taxon>Streptophyta</taxon>
        <taxon>Embryophyta</taxon>
        <taxon>Tracheophyta</taxon>
        <taxon>Spermatophyta</taxon>
        <taxon>Magnoliopsida</taxon>
        <taxon>Liliopsida</taxon>
        <taxon>Poales</taxon>
        <taxon>Poaceae</taxon>
        <taxon>BOP clade</taxon>
        <taxon>Pooideae</taxon>
        <taxon>Triticodae</taxon>
        <taxon>Triticeae</taxon>
        <taxon>Triticinae</taxon>
        <taxon>Aegilops</taxon>
    </lineage>
</organism>
<name>A0A452ZEH2_AEGTS</name>
<feature type="compositionally biased region" description="Low complexity" evidence="1">
    <location>
        <begin position="46"/>
        <end position="56"/>
    </location>
</feature>
<evidence type="ECO:0000313" key="2">
    <source>
        <dbReference type="EnsemblPlants" id="AET1Gv20731800.14"/>
    </source>
</evidence>
<evidence type="ECO:0000256" key="1">
    <source>
        <dbReference type="SAM" id="MobiDB-lite"/>
    </source>
</evidence>
<dbReference type="Gramene" id="AET1Gv20731800.14">
    <property type="protein sequence ID" value="AET1Gv20731800.14"/>
    <property type="gene ID" value="AET1Gv20731800"/>
</dbReference>
<reference evidence="3" key="1">
    <citation type="journal article" date="2014" name="Science">
        <title>Ancient hybridizations among the ancestral genomes of bread wheat.</title>
        <authorList>
            <consortium name="International Wheat Genome Sequencing Consortium,"/>
            <person name="Marcussen T."/>
            <person name="Sandve S.R."/>
            <person name="Heier L."/>
            <person name="Spannagl M."/>
            <person name="Pfeifer M."/>
            <person name="Jakobsen K.S."/>
            <person name="Wulff B.B."/>
            <person name="Steuernagel B."/>
            <person name="Mayer K.F."/>
            <person name="Olsen O.A."/>
        </authorList>
    </citation>
    <scope>NUCLEOTIDE SEQUENCE [LARGE SCALE GENOMIC DNA]</scope>
    <source>
        <strain evidence="3">cv. AL8/78</strain>
    </source>
</reference>
<keyword evidence="3" id="KW-1185">Reference proteome</keyword>
<reference evidence="2" key="5">
    <citation type="journal article" date="2021" name="G3 (Bethesda)">
        <title>Aegilops tauschii genome assembly Aet v5.0 features greater sequence contiguity and improved annotation.</title>
        <authorList>
            <person name="Wang L."/>
            <person name="Zhu T."/>
            <person name="Rodriguez J.C."/>
            <person name="Deal K.R."/>
            <person name="Dubcovsky J."/>
            <person name="McGuire P.E."/>
            <person name="Lux T."/>
            <person name="Spannagl M."/>
            <person name="Mayer K.F.X."/>
            <person name="Baldrich P."/>
            <person name="Meyers B.C."/>
            <person name="Huo N."/>
            <person name="Gu Y.Q."/>
            <person name="Zhou H."/>
            <person name="Devos K.M."/>
            <person name="Bennetzen J.L."/>
            <person name="Unver T."/>
            <person name="Budak H."/>
            <person name="Gulick P.J."/>
            <person name="Galiba G."/>
            <person name="Kalapos B."/>
            <person name="Nelson D.R."/>
            <person name="Li P."/>
            <person name="You F.M."/>
            <person name="Luo M.C."/>
            <person name="Dvorak J."/>
        </authorList>
    </citation>
    <scope>NUCLEOTIDE SEQUENCE [LARGE SCALE GENOMIC DNA]</scope>
    <source>
        <strain evidence="2">cv. AL8/78</strain>
    </source>
</reference>
<reference evidence="2" key="4">
    <citation type="submission" date="2019-03" db="UniProtKB">
        <authorList>
            <consortium name="EnsemblPlants"/>
        </authorList>
    </citation>
    <scope>IDENTIFICATION</scope>
</reference>
<feature type="compositionally biased region" description="Basic residues" evidence="1">
    <location>
        <begin position="35"/>
        <end position="45"/>
    </location>
</feature>
<proteinExistence type="predicted"/>
<feature type="region of interest" description="Disordered" evidence="1">
    <location>
        <begin position="28"/>
        <end position="76"/>
    </location>
</feature>
<dbReference type="Proteomes" id="UP000015105">
    <property type="component" value="Chromosome 1D"/>
</dbReference>
<dbReference type="EnsemblPlants" id="AET1Gv20731800.14">
    <property type="protein sequence ID" value="AET1Gv20731800.14"/>
    <property type="gene ID" value="AET1Gv20731800"/>
</dbReference>
<reference evidence="3" key="2">
    <citation type="journal article" date="2017" name="Nat. Plants">
        <title>The Aegilops tauschii genome reveals multiple impacts of transposons.</title>
        <authorList>
            <person name="Zhao G."/>
            <person name="Zou C."/>
            <person name="Li K."/>
            <person name="Wang K."/>
            <person name="Li T."/>
            <person name="Gao L."/>
            <person name="Zhang X."/>
            <person name="Wang H."/>
            <person name="Yang Z."/>
            <person name="Liu X."/>
            <person name="Jiang W."/>
            <person name="Mao L."/>
            <person name="Kong X."/>
            <person name="Jiao Y."/>
            <person name="Jia J."/>
        </authorList>
    </citation>
    <scope>NUCLEOTIDE SEQUENCE [LARGE SCALE GENOMIC DNA]</scope>
    <source>
        <strain evidence="3">cv. AL8/78</strain>
    </source>
</reference>